<dbReference type="EMBL" id="FNJQ01000035">
    <property type="protein sequence ID" value="SDP67414.1"/>
    <property type="molecule type" value="Genomic_DNA"/>
</dbReference>
<dbReference type="InterPro" id="IPR000160">
    <property type="entry name" value="GGDEF_dom"/>
</dbReference>
<dbReference type="PANTHER" id="PTHR45138:SF9">
    <property type="entry name" value="DIGUANYLATE CYCLASE DGCM-RELATED"/>
    <property type="match status" value="1"/>
</dbReference>
<dbReference type="CDD" id="cd01949">
    <property type="entry name" value="GGDEF"/>
    <property type="match status" value="1"/>
</dbReference>
<sequence>MRRFCIVVLCLFVLLMFRGGAARAAVIGSDWQYLTAESQGKWRYFDIHSFRSPAKGNAHEIWLEVPLSPLNPQENTLLFATSGQAVEVFVEGNKVYADGDFAPRFLGHGSKWHLVELPALTHDTMLLFHFYADYPHQLGVFNNFIIDTDEAQAKRIFSTDLAYVVTLPVAVLLGMITVMYLMHRSSRRRLNGKLLLFMVIMTVWTVSLSNVKQLIWDAPVIWRFLENFLCYLLPVSANAVVVEMLEPDLRPGVQRTVWIYALLAAGTLATELMGYDGLVLGKQLFYGVLLVMQAIVFRSMWESSQRGNEYTKYALFPMVVLAALGLLDGVLLYTRFWSWHIYLLPLGVYACISFVICMIKEQILHEQELEAHAEDLTAEIAAAMTRAEMDELTGCRNRGAFEDFIRHKIEDGANFSLIMLDIDYFKDINDTYGHEAGDKVLREFCSLVRQQLAEEQEFFRWGGEEFVIYCHAYSIVNAGDLAEKIRKLTVEYEFFPQHPVTLSAGVAQWHADSDSQVGIFRRMDDALYKAKCNGRNQISLE</sequence>
<dbReference type="NCBIfam" id="TIGR00254">
    <property type="entry name" value="GGDEF"/>
    <property type="match status" value="1"/>
</dbReference>
<dbReference type="PANTHER" id="PTHR45138">
    <property type="entry name" value="REGULATORY COMPONENTS OF SENSORY TRANSDUCTION SYSTEM"/>
    <property type="match status" value="1"/>
</dbReference>
<dbReference type="GO" id="GO:1902201">
    <property type="term" value="P:negative regulation of bacterial-type flagellum-dependent cell motility"/>
    <property type="evidence" value="ECO:0007669"/>
    <property type="project" value="TreeGrafter"/>
</dbReference>
<feature type="chain" id="PRO_5010234462" evidence="2">
    <location>
        <begin position="25"/>
        <end position="541"/>
    </location>
</feature>
<accession>A0A1H0UMM3</accession>
<dbReference type="Pfam" id="PF00990">
    <property type="entry name" value="GGDEF"/>
    <property type="match status" value="1"/>
</dbReference>
<dbReference type="PROSITE" id="PS50887">
    <property type="entry name" value="GGDEF"/>
    <property type="match status" value="1"/>
</dbReference>
<keyword evidence="1" id="KW-0812">Transmembrane</keyword>
<dbReference type="AlphaFoldDB" id="A0A1H0UMM3"/>
<keyword evidence="1" id="KW-0472">Membrane</keyword>
<evidence type="ECO:0000256" key="1">
    <source>
        <dbReference type="SAM" id="Phobius"/>
    </source>
</evidence>
<feature type="transmembrane region" description="Helical" evidence="1">
    <location>
        <begin position="161"/>
        <end position="182"/>
    </location>
</feature>
<dbReference type="SMART" id="SM00267">
    <property type="entry name" value="GGDEF"/>
    <property type="match status" value="1"/>
</dbReference>
<proteinExistence type="predicted"/>
<evidence type="ECO:0000259" key="3">
    <source>
        <dbReference type="PROSITE" id="PS50887"/>
    </source>
</evidence>
<dbReference type="Proteomes" id="UP000182412">
    <property type="component" value="Unassembled WGS sequence"/>
</dbReference>
<dbReference type="FunFam" id="3.30.70.270:FF:000001">
    <property type="entry name" value="Diguanylate cyclase domain protein"/>
    <property type="match status" value="1"/>
</dbReference>
<organism evidence="4 5">
    <name type="scientific">Selenomonas ruminantium</name>
    <dbReference type="NCBI Taxonomy" id="971"/>
    <lineage>
        <taxon>Bacteria</taxon>
        <taxon>Bacillati</taxon>
        <taxon>Bacillota</taxon>
        <taxon>Negativicutes</taxon>
        <taxon>Selenomonadales</taxon>
        <taxon>Selenomonadaceae</taxon>
        <taxon>Selenomonas</taxon>
    </lineage>
</organism>
<dbReference type="GO" id="GO:0052621">
    <property type="term" value="F:diguanylate cyclase activity"/>
    <property type="evidence" value="ECO:0007669"/>
    <property type="project" value="TreeGrafter"/>
</dbReference>
<feature type="transmembrane region" description="Helical" evidence="1">
    <location>
        <begin position="339"/>
        <end position="359"/>
    </location>
</feature>
<dbReference type="GO" id="GO:0005886">
    <property type="term" value="C:plasma membrane"/>
    <property type="evidence" value="ECO:0007669"/>
    <property type="project" value="TreeGrafter"/>
</dbReference>
<dbReference type="SUPFAM" id="SSF55073">
    <property type="entry name" value="Nucleotide cyclase"/>
    <property type="match status" value="1"/>
</dbReference>
<name>A0A1H0UMM3_SELRU</name>
<feature type="transmembrane region" description="Helical" evidence="1">
    <location>
        <begin position="284"/>
        <end position="301"/>
    </location>
</feature>
<feature type="transmembrane region" description="Helical" evidence="1">
    <location>
        <begin position="221"/>
        <end position="245"/>
    </location>
</feature>
<dbReference type="RefSeq" id="WP_081342574.1">
    <property type="nucleotide sequence ID" value="NZ_FNJQ01000035.1"/>
</dbReference>
<dbReference type="GO" id="GO:0043709">
    <property type="term" value="P:cell adhesion involved in single-species biofilm formation"/>
    <property type="evidence" value="ECO:0007669"/>
    <property type="project" value="TreeGrafter"/>
</dbReference>
<feature type="transmembrane region" description="Helical" evidence="1">
    <location>
        <begin position="313"/>
        <end position="333"/>
    </location>
</feature>
<dbReference type="InterPro" id="IPR043128">
    <property type="entry name" value="Rev_trsase/Diguanyl_cyclase"/>
</dbReference>
<evidence type="ECO:0000256" key="2">
    <source>
        <dbReference type="SAM" id="SignalP"/>
    </source>
</evidence>
<reference evidence="4 5" key="1">
    <citation type="submission" date="2016-10" db="EMBL/GenBank/DDBJ databases">
        <authorList>
            <person name="de Groot N.N."/>
        </authorList>
    </citation>
    <scope>NUCLEOTIDE SEQUENCE [LARGE SCALE GENOMIC DNA]</scope>
    <source>
        <strain evidence="4 5">S137</strain>
    </source>
</reference>
<dbReference type="Gene3D" id="3.30.70.270">
    <property type="match status" value="1"/>
</dbReference>
<keyword evidence="1" id="KW-1133">Transmembrane helix</keyword>
<feature type="transmembrane region" description="Helical" evidence="1">
    <location>
        <begin position="257"/>
        <end position="278"/>
    </location>
</feature>
<feature type="domain" description="GGDEF" evidence="3">
    <location>
        <begin position="413"/>
        <end position="541"/>
    </location>
</feature>
<dbReference type="InterPro" id="IPR050469">
    <property type="entry name" value="Diguanylate_Cyclase"/>
</dbReference>
<evidence type="ECO:0000313" key="4">
    <source>
        <dbReference type="EMBL" id="SDP67414.1"/>
    </source>
</evidence>
<feature type="transmembrane region" description="Helical" evidence="1">
    <location>
        <begin position="194"/>
        <end position="215"/>
    </location>
</feature>
<gene>
    <name evidence="4" type="ORF">SAMN05216366_13517</name>
</gene>
<dbReference type="OrthoDB" id="1674430at2"/>
<keyword evidence="2" id="KW-0732">Signal</keyword>
<evidence type="ECO:0000313" key="5">
    <source>
        <dbReference type="Proteomes" id="UP000182412"/>
    </source>
</evidence>
<feature type="signal peptide" evidence="2">
    <location>
        <begin position="1"/>
        <end position="24"/>
    </location>
</feature>
<dbReference type="InterPro" id="IPR029787">
    <property type="entry name" value="Nucleotide_cyclase"/>
</dbReference>
<protein>
    <submittedName>
        <fullName evidence="4">Diguanylate cyclase (GGDEF) domain-containing protein</fullName>
    </submittedName>
</protein>